<protein>
    <recommendedName>
        <fullName evidence="2">Ancillary SecYEG translocon subunit/Cell division coordinator CpoB TPR domain-containing protein</fullName>
    </recommendedName>
</protein>
<dbReference type="SUPFAM" id="SSF48452">
    <property type="entry name" value="TPR-like"/>
    <property type="match status" value="1"/>
</dbReference>
<feature type="transmembrane region" description="Helical" evidence="1">
    <location>
        <begin position="47"/>
        <end position="66"/>
    </location>
</feature>
<dbReference type="Gene3D" id="1.25.40.10">
    <property type="entry name" value="Tetratricopeptide repeat domain"/>
    <property type="match status" value="1"/>
</dbReference>
<evidence type="ECO:0000256" key="1">
    <source>
        <dbReference type="SAM" id="Phobius"/>
    </source>
</evidence>
<dbReference type="KEGG" id="sbf:JCM31447_03850"/>
<name>A0A4P2VJ69_FLUSA</name>
<gene>
    <name evidence="3" type="ORF">JCM31447_03850</name>
</gene>
<dbReference type="InterPro" id="IPR011990">
    <property type="entry name" value="TPR-like_helical_dom_sf"/>
</dbReference>
<keyword evidence="1" id="KW-0472">Membrane</keyword>
<organism evidence="3 4">
    <name type="scientific">Fluviispira sanaruensis</name>
    <dbReference type="NCBI Taxonomy" id="2493639"/>
    <lineage>
        <taxon>Bacteria</taxon>
        <taxon>Pseudomonadati</taxon>
        <taxon>Bdellovibrionota</taxon>
        <taxon>Oligoflexia</taxon>
        <taxon>Silvanigrellales</taxon>
        <taxon>Silvanigrellaceae</taxon>
        <taxon>Fluviispira</taxon>
    </lineage>
</organism>
<accession>A0A4P2VJ69</accession>
<keyword evidence="4" id="KW-1185">Reference proteome</keyword>
<evidence type="ECO:0000259" key="2">
    <source>
        <dbReference type="Pfam" id="PF09976"/>
    </source>
</evidence>
<proteinExistence type="predicted"/>
<dbReference type="Proteomes" id="UP000291236">
    <property type="component" value="Chromosome"/>
</dbReference>
<sequence>MIRLLRNTFQNNEPSKTEIINPKRSSANSLFEETSYRAIRVAQRRKWTLIGSILFVFIAGITFLVYNNIVKNREGKLAAEFASIDSIYNLENMAFQKLANAAKEHLPKDQMPDNTNSMNLFAQFAKDHPTEPSGWQAAVRAASYFITKGQNNKAKEVLEPIENNLNKYPLVEIRVRTALATIYAAEQNNSKALEELKLVEDIPANPMPNQARFLQGQILFLAGNKQEAQKIFSQIISTKSETTPPEMSTQASQIQQQARIWLNYLDI</sequence>
<dbReference type="OrthoDB" id="5293235at2"/>
<dbReference type="RefSeq" id="WP_130605978.1">
    <property type="nucleotide sequence ID" value="NZ_AP019368.1"/>
</dbReference>
<dbReference type="Pfam" id="PF09976">
    <property type="entry name" value="TPR_21"/>
    <property type="match status" value="1"/>
</dbReference>
<reference evidence="3 4" key="1">
    <citation type="submission" date="2018-12" db="EMBL/GenBank/DDBJ databases">
        <title>Rubrispira sanarue gen. nov., sp., nov., a member of the order Silvanigrellales, isolated from a brackish lake in Hamamatsu Japan.</title>
        <authorList>
            <person name="Maejima Y."/>
            <person name="Iino T."/>
            <person name="Muraguchi Y."/>
            <person name="Fukuda K."/>
            <person name="Nojiri H."/>
            <person name="Ohkuma M."/>
            <person name="Moriuchi R."/>
            <person name="Dohra H."/>
            <person name="Kimbara K."/>
            <person name="Shintani M."/>
        </authorList>
    </citation>
    <scope>NUCLEOTIDE SEQUENCE [LARGE SCALE GENOMIC DNA]</scope>
    <source>
        <strain evidence="3 4">RF1110005</strain>
    </source>
</reference>
<dbReference type="EMBL" id="AP019368">
    <property type="protein sequence ID" value="BBH51954.1"/>
    <property type="molecule type" value="Genomic_DNA"/>
</dbReference>
<dbReference type="AlphaFoldDB" id="A0A4P2VJ69"/>
<evidence type="ECO:0000313" key="4">
    <source>
        <dbReference type="Proteomes" id="UP000291236"/>
    </source>
</evidence>
<feature type="domain" description="Ancillary SecYEG translocon subunit/Cell division coordinator CpoB TPR" evidence="2">
    <location>
        <begin position="96"/>
        <end position="243"/>
    </location>
</feature>
<keyword evidence="1" id="KW-1133">Transmembrane helix</keyword>
<keyword evidence="1" id="KW-0812">Transmembrane</keyword>
<evidence type="ECO:0000313" key="3">
    <source>
        <dbReference type="EMBL" id="BBH51954.1"/>
    </source>
</evidence>
<dbReference type="InterPro" id="IPR018704">
    <property type="entry name" value="SecYEG/CpoB_TPR"/>
</dbReference>